<organism evidence="3 4">
    <name type="scientific">Pseudoduganella guangdongensis</name>
    <dbReference type="NCBI Taxonomy" id="2692179"/>
    <lineage>
        <taxon>Bacteria</taxon>
        <taxon>Pseudomonadati</taxon>
        <taxon>Pseudomonadota</taxon>
        <taxon>Betaproteobacteria</taxon>
        <taxon>Burkholderiales</taxon>
        <taxon>Oxalobacteraceae</taxon>
        <taxon>Telluria group</taxon>
        <taxon>Pseudoduganella</taxon>
    </lineage>
</organism>
<dbReference type="Gene3D" id="3.30.110.90">
    <property type="entry name" value="Amidohydrolase"/>
    <property type="match status" value="1"/>
</dbReference>
<dbReference type="Proteomes" id="UP000448575">
    <property type="component" value="Unassembled WGS sequence"/>
</dbReference>
<name>A0A6N9HAH4_9BURK</name>
<gene>
    <name evidence="3" type="ORF">GTP41_00140</name>
</gene>
<keyword evidence="3" id="KW-0378">Hydrolase</keyword>
<dbReference type="GO" id="GO:0016810">
    <property type="term" value="F:hydrolase activity, acting on carbon-nitrogen (but not peptide) bonds"/>
    <property type="evidence" value="ECO:0007669"/>
    <property type="project" value="InterPro"/>
</dbReference>
<evidence type="ECO:0000256" key="1">
    <source>
        <dbReference type="SAM" id="SignalP"/>
    </source>
</evidence>
<dbReference type="InterPro" id="IPR051781">
    <property type="entry name" value="Metallo-dep_Hydrolase"/>
</dbReference>
<dbReference type="InterPro" id="IPR011059">
    <property type="entry name" value="Metal-dep_hydrolase_composite"/>
</dbReference>
<dbReference type="Gene3D" id="2.30.40.10">
    <property type="entry name" value="Urease, subunit C, domain 1"/>
    <property type="match status" value="2"/>
</dbReference>
<proteinExistence type="predicted"/>
<keyword evidence="1" id="KW-0732">Signal</keyword>
<accession>A0A6N9HAH4</accession>
<sequence length="484" mass="52338">MKITKLSVGALMVLGAFGSAHAAGRVVADVALTQATIVDVASGKLVQGKAVLVKGGDILAVVDQAKVKDYAPKRTVKLPGKYLMPGLWDTHVHFGGGPALIEENKQLLGLYLAHGITTVRDCAGDLSDTVLDWRDLIRQGKLVGPKILASGPKLEGYKPLWKGTIEVGTPEEISKALDYLQSRSVDFVKITENTMKPEIFLEAVRQAKARGMQTSGHLPVQLTLDQVMQAGLGSIEHQSYALRGSTPREAELTAQVAAGKLTSREAMRASIESFDEATARATFRRMAAAGMSITPTLVGSQVTAYLDQDDHAQDDYLKYIGKGLRKTYEWRVQRAAKDDAAAIAYRHASYEKAASLLPLMQQEGVNIIAGTDAGFLNSFDYPGQGLHDELGIFVKYGLTPQQALQASVINGPRFMGKQERYGAVAQGKAADLLVLDANPLQDIANTRKVRLVVAQGKVYERAKLDAMLESARRYAEEHPAPATE</sequence>
<keyword evidence="4" id="KW-1185">Reference proteome</keyword>
<dbReference type="Pfam" id="PF01979">
    <property type="entry name" value="Amidohydro_1"/>
    <property type="match status" value="1"/>
</dbReference>
<evidence type="ECO:0000313" key="3">
    <source>
        <dbReference type="EMBL" id="MYN00498.1"/>
    </source>
</evidence>
<evidence type="ECO:0000313" key="4">
    <source>
        <dbReference type="Proteomes" id="UP000448575"/>
    </source>
</evidence>
<feature type="signal peptide" evidence="1">
    <location>
        <begin position="1"/>
        <end position="22"/>
    </location>
</feature>
<feature type="chain" id="PRO_5027083256" evidence="1">
    <location>
        <begin position="23"/>
        <end position="484"/>
    </location>
</feature>
<dbReference type="RefSeq" id="WP_161023529.1">
    <property type="nucleotide sequence ID" value="NZ_WWCJ01000001.1"/>
</dbReference>
<protein>
    <submittedName>
        <fullName evidence="3">Amidohydrolase family protein</fullName>
    </submittedName>
</protein>
<dbReference type="Gene3D" id="3.20.20.140">
    <property type="entry name" value="Metal-dependent hydrolases"/>
    <property type="match status" value="1"/>
</dbReference>
<dbReference type="EMBL" id="WWCJ01000001">
    <property type="protein sequence ID" value="MYN00498.1"/>
    <property type="molecule type" value="Genomic_DNA"/>
</dbReference>
<dbReference type="SUPFAM" id="SSF51556">
    <property type="entry name" value="Metallo-dependent hydrolases"/>
    <property type="match status" value="1"/>
</dbReference>
<dbReference type="SUPFAM" id="SSF51338">
    <property type="entry name" value="Composite domain of metallo-dependent hydrolases"/>
    <property type="match status" value="1"/>
</dbReference>
<dbReference type="PANTHER" id="PTHR43135">
    <property type="entry name" value="ALPHA-D-RIBOSE 1-METHYLPHOSPHONATE 5-TRIPHOSPHATE DIPHOSPHATASE"/>
    <property type="match status" value="1"/>
</dbReference>
<comment type="caution">
    <text evidence="3">The sequence shown here is derived from an EMBL/GenBank/DDBJ whole genome shotgun (WGS) entry which is preliminary data.</text>
</comment>
<dbReference type="AlphaFoldDB" id="A0A6N9HAH4"/>
<dbReference type="Gene3D" id="3.40.50.10910">
    <property type="entry name" value="Amidohydrolase"/>
    <property type="match status" value="1"/>
</dbReference>
<evidence type="ECO:0000259" key="2">
    <source>
        <dbReference type="Pfam" id="PF01979"/>
    </source>
</evidence>
<dbReference type="InterPro" id="IPR032466">
    <property type="entry name" value="Metal_Hydrolase"/>
</dbReference>
<feature type="domain" description="Amidohydrolase-related" evidence="2">
    <location>
        <begin position="82"/>
        <end position="458"/>
    </location>
</feature>
<dbReference type="PANTHER" id="PTHR43135:SF3">
    <property type="entry name" value="ALPHA-D-RIBOSE 1-METHYLPHOSPHONATE 5-TRIPHOSPHATE DIPHOSPHATASE"/>
    <property type="match status" value="1"/>
</dbReference>
<dbReference type="InterPro" id="IPR006680">
    <property type="entry name" value="Amidohydro-rel"/>
</dbReference>
<reference evidence="3 4" key="1">
    <citation type="submission" date="2019-12" db="EMBL/GenBank/DDBJ databases">
        <title>Novel species isolated from a subtropical stream in China.</title>
        <authorList>
            <person name="Lu H."/>
        </authorList>
    </citation>
    <scope>NUCLEOTIDE SEQUENCE [LARGE SCALE GENOMIC DNA]</scope>
    <source>
        <strain evidence="3 4">DS3</strain>
    </source>
</reference>